<proteinExistence type="predicted"/>
<organism evidence="1 2">
    <name type="scientific">Paraburkholderia bryophila</name>
    <dbReference type="NCBI Taxonomy" id="420952"/>
    <lineage>
        <taxon>Bacteria</taxon>
        <taxon>Pseudomonadati</taxon>
        <taxon>Pseudomonadota</taxon>
        <taxon>Betaproteobacteria</taxon>
        <taxon>Burkholderiales</taxon>
        <taxon>Burkholderiaceae</taxon>
        <taxon>Paraburkholderia</taxon>
    </lineage>
</organism>
<gene>
    <name evidence="1" type="ORF">GGD41_001972</name>
</gene>
<name>A0A7Y9W5P7_9BURK</name>
<evidence type="ECO:0000313" key="1">
    <source>
        <dbReference type="EMBL" id="NYH14744.1"/>
    </source>
</evidence>
<reference evidence="1 2" key="1">
    <citation type="submission" date="2020-07" db="EMBL/GenBank/DDBJ databases">
        <title>Exploring microbial biodiversity for novel pathways involved in the catabolism of aromatic compounds derived from lignin.</title>
        <authorList>
            <person name="Elkins J."/>
        </authorList>
    </citation>
    <scope>NUCLEOTIDE SEQUENCE [LARGE SCALE GENOMIC DNA]</scope>
    <source>
        <strain evidence="1 2">H2C3B</strain>
    </source>
</reference>
<dbReference type="AlphaFoldDB" id="A0A7Y9W5P7"/>
<comment type="caution">
    <text evidence="1">The sequence shown here is derived from an EMBL/GenBank/DDBJ whole genome shotgun (WGS) entry which is preliminary data.</text>
</comment>
<dbReference type="Proteomes" id="UP000572540">
    <property type="component" value="Unassembled WGS sequence"/>
</dbReference>
<accession>A0A7Y9W5P7</accession>
<evidence type="ECO:0000313" key="2">
    <source>
        <dbReference type="Proteomes" id="UP000572540"/>
    </source>
</evidence>
<protein>
    <submittedName>
        <fullName evidence="1">Uncharacterized protein</fullName>
    </submittedName>
</protein>
<sequence>MFQANAQHVFEGQQVLAQYPGLLLADVVERDFLFEDFAALDDSPMIDGHMLALEMRGGPERLRRD</sequence>
<dbReference type="RefSeq" id="WP_179759313.1">
    <property type="nucleotide sequence ID" value="NZ_JACCAU010000001.1"/>
</dbReference>
<dbReference type="EMBL" id="JACCAU010000001">
    <property type="protein sequence ID" value="NYH14744.1"/>
    <property type="molecule type" value="Genomic_DNA"/>
</dbReference>